<dbReference type="Proteomes" id="UP000226192">
    <property type="component" value="Unassembled WGS sequence"/>
</dbReference>
<sequence length="722" mass="80022">MATDTDETDDYQTQEPSTETTRLDSTGEAQHKSFPNEPSSLLHTSWLIVLLASCYAGAAVFAWAATCISTVRPIFADSYEYKVMSRLNTPDAYVKSERFLKMARVVGTTVSVITIPLTSAICAQAAVVFLQQPRRSGQSPTLRQSMALADKSWNNPMLIFKLVTGKWSKYGSRFLAAAILLNILGITMAPLQETFVSYKPVKRTSSSHSLWNNLDLTKAFENDYPPEDVDNDFVTLTTSGKLISTNMDDAQPRLWSGDLRCNSTSETDHQTKDLCAIGAGQYSFKDIEDLKNPFWAALPAGFNTGLTRQYMARFNCSVKAEQITSDSFPSSCYSDPQALHLYYNKTSSSQAQYSLRVCMPGNTTQSPWKPQRSRQDFREQLFLSATFSGLNGSLSMKITFDTTAGYFEVPNYMNGQVAGPLLDDDPRIRCQADDKCPEQFHHSTRRGDSQNVGPDWTSDNTTWSAGHNLRKGPLLNLAMALFGRASFLGSAFRLLASNVDSSEYRCLQIQPMFNLFSAPSRPEKSCILKFPLDPVLVEADYVDFFFPTSYRNNIDAKRDISSFEDEIDIPVVEKAFTAAALLAIDGLIISQPSVEYNRLIFDMGADTLVPVMSPAAMAFISAQLCLFLGSLLAMALYSALKPRWTLQLDAFAMMGIGAHAAEKFPLLVTRKVQEYSVLDQMPGWIGDAMGDQDEINSAGQLELGALLPGKGARPSRWDQPFQ</sequence>
<evidence type="ECO:0000313" key="4">
    <source>
        <dbReference type="Proteomes" id="UP000226192"/>
    </source>
</evidence>
<feature type="transmembrane region" description="Helical" evidence="2">
    <location>
        <begin position="615"/>
        <end position="637"/>
    </location>
</feature>
<feature type="transmembrane region" description="Helical" evidence="2">
    <location>
        <begin position="45"/>
        <end position="65"/>
    </location>
</feature>
<dbReference type="EMBL" id="NJET01000023">
    <property type="protein sequence ID" value="PHH64963.1"/>
    <property type="molecule type" value="Genomic_DNA"/>
</dbReference>
<protein>
    <submittedName>
        <fullName evidence="3">Uncharacterized protein</fullName>
    </submittedName>
</protein>
<keyword evidence="2" id="KW-0472">Membrane</keyword>
<reference evidence="3 4" key="1">
    <citation type="submission" date="2017-06" db="EMBL/GenBank/DDBJ databases">
        <title>Ant-infecting Ophiocordyceps genomes reveal a high diversity of potential behavioral manipulation genes and a possible major role for enterotoxins.</title>
        <authorList>
            <person name="De Bekker C."/>
            <person name="Evans H.C."/>
            <person name="Brachmann A."/>
            <person name="Hughes D.P."/>
        </authorList>
    </citation>
    <scope>NUCLEOTIDE SEQUENCE [LARGE SCALE GENOMIC DNA]</scope>
    <source>
        <strain evidence="3 4">Map64</strain>
    </source>
</reference>
<gene>
    <name evidence="3" type="ORF">CDD81_3600</name>
</gene>
<feature type="compositionally biased region" description="Basic and acidic residues" evidence="1">
    <location>
        <begin position="438"/>
        <end position="448"/>
    </location>
</feature>
<feature type="compositionally biased region" description="Polar residues" evidence="1">
    <location>
        <begin position="16"/>
        <end position="28"/>
    </location>
</feature>
<feature type="compositionally biased region" description="Acidic residues" evidence="1">
    <location>
        <begin position="1"/>
        <end position="12"/>
    </location>
</feature>
<comment type="caution">
    <text evidence="3">The sequence shown here is derived from an EMBL/GenBank/DDBJ whole genome shotgun (WGS) entry which is preliminary data.</text>
</comment>
<feature type="region of interest" description="Disordered" evidence="1">
    <location>
        <begin position="1"/>
        <end position="36"/>
    </location>
</feature>
<dbReference type="OrthoDB" id="5381672at2759"/>
<evidence type="ECO:0000256" key="1">
    <source>
        <dbReference type="SAM" id="MobiDB-lite"/>
    </source>
</evidence>
<accession>A0A2C5YBG4</accession>
<evidence type="ECO:0000313" key="3">
    <source>
        <dbReference type="EMBL" id="PHH64963.1"/>
    </source>
</evidence>
<keyword evidence="2" id="KW-0812">Transmembrane</keyword>
<feature type="region of interest" description="Disordered" evidence="1">
    <location>
        <begin position="438"/>
        <end position="458"/>
    </location>
</feature>
<feature type="transmembrane region" description="Helical" evidence="2">
    <location>
        <begin position="105"/>
        <end position="130"/>
    </location>
</feature>
<name>A0A2C5YBG4_9HYPO</name>
<keyword evidence="2" id="KW-1133">Transmembrane helix</keyword>
<proteinExistence type="predicted"/>
<feature type="compositionally biased region" description="Polar residues" evidence="1">
    <location>
        <begin position="449"/>
        <end position="458"/>
    </location>
</feature>
<evidence type="ECO:0000256" key="2">
    <source>
        <dbReference type="SAM" id="Phobius"/>
    </source>
</evidence>
<keyword evidence="4" id="KW-1185">Reference proteome</keyword>
<dbReference type="AlphaFoldDB" id="A0A2C5YBG4"/>
<organism evidence="3 4">
    <name type="scientific">Ophiocordyceps australis</name>
    <dbReference type="NCBI Taxonomy" id="1399860"/>
    <lineage>
        <taxon>Eukaryota</taxon>
        <taxon>Fungi</taxon>
        <taxon>Dikarya</taxon>
        <taxon>Ascomycota</taxon>
        <taxon>Pezizomycotina</taxon>
        <taxon>Sordariomycetes</taxon>
        <taxon>Hypocreomycetidae</taxon>
        <taxon>Hypocreales</taxon>
        <taxon>Ophiocordycipitaceae</taxon>
        <taxon>Ophiocordyceps</taxon>
    </lineage>
</organism>